<accession>A0A4P9XSR9</accession>
<dbReference type="OrthoDB" id="410267at2759"/>
<dbReference type="Proteomes" id="UP000271241">
    <property type="component" value="Unassembled WGS sequence"/>
</dbReference>
<dbReference type="GO" id="GO:0022857">
    <property type="term" value="F:transmembrane transporter activity"/>
    <property type="evidence" value="ECO:0007669"/>
    <property type="project" value="InterPro"/>
</dbReference>
<keyword evidence="3 5" id="KW-1133">Transmembrane helix</keyword>
<dbReference type="STRING" id="78915.A0A4P9XSR9"/>
<name>A0A4P9XSR9_9FUNG</name>
<organism evidence="8 9">
    <name type="scientific">Thamnocephalis sphaerospora</name>
    <dbReference type="NCBI Taxonomy" id="78915"/>
    <lineage>
        <taxon>Eukaryota</taxon>
        <taxon>Fungi</taxon>
        <taxon>Fungi incertae sedis</taxon>
        <taxon>Zoopagomycota</taxon>
        <taxon>Zoopagomycotina</taxon>
        <taxon>Zoopagomycetes</taxon>
        <taxon>Zoopagales</taxon>
        <taxon>Sigmoideomycetaceae</taxon>
        <taxon>Thamnocephalis</taxon>
    </lineage>
</organism>
<dbReference type="PANTHER" id="PTHR21576:SF158">
    <property type="entry name" value="RIBOSOMAL RNA-PROCESSING PROTEIN 12-LIKE CONSERVED DOMAIN-CONTAINING PROTEIN"/>
    <property type="match status" value="1"/>
</dbReference>
<evidence type="ECO:0000256" key="3">
    <source>
        <dbReference type="ARBA" id="ARBA00022989"/>
    </source>
</evidence>
<feature type="signal peptide" evidence="6">
    <location>
        <begin position="1"/>
        <end position="15"/>
    </location>
</feature>
<feature type="non-terminal residue" evidence="8">
    <location>
        <position position="421"/>
    </location>
</feature>
<keyword evidence="9" id="KW-1185">Reference proteome</keyword>
<evidence type="ECO:0000313" key="9">
    <source>
        <dbReference type="Proteomes" id="UP000271241"/>
    </source>
</evidence>
<dbReference type="AlphaFoldDB" id="A0A4P9XSR9"/>
<feature type="non-terminal residue" evidence="8">
    <location>
        <position position="1"/>
    </location>
</feature>
<dbReference type="SUPFAM" id="SSF103473">
    <property type="entry name" value="MFS general substrate transporter"/>
    <property type="match status" value="1"/>
</dbReference>
<feature type="transmembrane region" description="Helical" evidence="5">
    <location>
        <begin position="98"/>
        <end position="121"/>
    </location>
</feature>
<dbReference type="InterPro" id="IPR011701">
    <property type="entry name" value="MFS"/>
</dbReference>
<dbReference type="Gene3D" id="1.20.1250.20">
    <property type="entry name" value="MFS general substrate transporter like domains"/>
    <property type="match status" value="1"/>
</dbReference>
<feature type="transmembrane region" description="Helical" evidence="5">
    <location>
        <begin position="227"/>
        <end position="250"/>
    </location>
</feature>
<gene>
    <name evidence="8" type="ORF">THASP1DRAFT_8629</name>
</gene>
<reference evidence="9" key="1">
    <citation type="journal article" date="2018" name="Nat. Microbiol.">
        <title>Leveraging single-cell genomics to expand the fungal tree of life.</title>
        <authorList>
            <person name="Ahrendt S.R."/>
            <person name="Quandt C.A."/>
            <person name="Ciobanu D."/>
            <person name="Clum A."/>
            <person name="Salamov A."/>
            <person name="Andreopoulos B."/>
            <person name="Cheng J.F."/>
            <person name="Woyke T."/>
            <person name="Pelin A."/>
            <person name="Henrissat B."/>
            <person name="Reynolds N.K."/>
            <person name="Benny G.L."/>
            <person name="Smith M.E."/>
            <person name="James T.Y."/>
            <person name="Grigoriev I.V."/>
        </authorList>
    </citation>
    <scope>NUCLEOTIDE SEQUENCE [LARGE SCALE GENOMIC DNA]</scope>
    <source>
        <strain evidence="9">RSA 1356</strain>
    </source>
</reference>
<comment type="subcellular location">
    <subcellularLocation>
        <location evidence="1">Membrane</location>
        <topology evidence="1">Multi-pass membrane protein</topology>
    </subcellularLocation>
</comment>
<feature type="transmembrane region" description="Helical" evidence="5">
    <location>
        <begin position="327"/>
        <end position="352"/>
    </location>
</feature>
<dbReference type="PANTHER" id="PTHR21576">
    <property type="entry name" value="UNCHARACTERIZED NODULIN-LIKE PROTEIN"/>
    <property type="match status" value="1"/>
</dbReference>
<feature type="transmembrane region" description="Helical" evidence="5">
    <location>
        <begin position="67"/>
        <end position="86"/>
    </location>
</feature>
<evidence type="ECO:0000256" key="6">
    <source>
        <dbReference type="SAM" id="SignalP"/>
    </source>
</evidence>
<keyword evidence="2 5" id="KW-0812">Transmembrane</keyword>
<dbReference type="InterPro" id="IPR036259">
    <property type="entry name" value="MFS_trans_sf"/>
</dbReference>
<keyword evidence="4 5" id="KW-0472">Membrane</keyword>
<evidence type="ECO:0000256" key="5">
    <source>
        <dbReference type="SAM" id="Phobius"/>
    </source>
</evidence>
<keyword evidence="6" id="KW-0732">Signal</keyword>
<feature type="transmembrane region" description="Helical" evidence="5">
    <location>
        <begin position="404"/>
        <end position="420"/>
    </location>
</feature>
<dbReference type="EMBL" id="KZ992602">
    <property type="protein sequence ID" value="RKP08450.1"/>
    <property type="molecule type" value="Genomic_DNA"/>
</dbReference>
<feature type="transmembrane region" description="Helical" evidence="5">
    <location>
        <begin position="364"/>
        <end position="384"/>
    </location>
</feature>
<dbReference type="Pfam" id="PF07690">
    <property type="entry name" value="MFS_1"/>
    <property type="match status" value="1"/>
</dbReference>
<evidence type="ECO:0000256" key="1">
    <source>
        <dbReference type="ARBA" id="ARBA00004141"/>
    </source>
</evidence>
<dbReference type="InterPro" id="IPR020846">
    <property type="entry name" value="MFS_dom"/>
</dbReference>
<feature type="transmembrane region" description="Helical" evidence="5">
    <location>
        <begin position="168"/>
        <end position="189"/>
    </location>
</feature>
<feature type="chain" id="PRO_5020430395" evidence="6">
    <location>
        <begin position="16"/>
        <end position="421"/>
    </location>
</feature>
<evidence type="ECO:0000256" key="2">
    <source>
        <dbReference type="ARBA" id="ARBA00022692"/>
    </source>
</evidence>
<evidence type="ECO:0000256" key="4">
    <source>
        <dbReference type="ARBA" id="ARBA00023136"/>
    </source>
</evidence>
<dbReference type="PROSITE" id="PS50850">
    <property type="entry name" value="MFS"/>
    <property type="match status" value="1"/>
</dbReference>
<feature type="transmembrane region" description="Helical" evidence="5">
    <location>
        <begin position="133"/>
        <end position="156"/>
    </location>
</feature>
<feature type="transmembrane region" description="Helical" evidence="5">
    <location>
        <begin position="301"/>
        <end position="321"/>
    </location>
</feature>
<feature type="domain" description="Major facilitator superfamily (MFS) profile" evidence="7">
    <location>
        <begin position="228"/>
        <end position="421"/>
    </location>
</feature>
<dbReference type="GO" id="GO:0016020">
    <property type="term" value="C:membrane"/>
    <property type="evidence" value="ECO:0007669"/>
    <property type="project" value="UniProtKB-SubCell"/>
</dbReference>
<protein>
    <submittedName>
        <fullName evidence="8">Major facilitator superfamily domain-containing protein</fullName>
    </submittedName>
</protein>
<evidence type="ECO:0000259" key="7">
    <source>
        <dbReference type="PROSITE" id="PS50850"/>
    </source>
</evidence>
<sequence length="421" mass="45237">LITLLSATFTMLTAGTQYTFSLFGPQMAQVLGYSHLELASIAAAASVGHYLSAPMVDAYVRHGPRKAWIAAAVLLTTGYAGFALLMEGQLLTTSPWLAALFSALIGVGATSACTVAATLMVRRFPWSSRGAVFSLALSFMGLAPLICALSSMFWFSTPAHQLPEERTATSEFLFCMALAFPAAVTVHLFRPRWHQSWSATCPRRRSSAPSVPRPPVPSLKERLVDPLFWCLWLISGILIGVCLMYINSIGSMAFQLAGDQQSQTFVAASQVAVFGLSNFLSRLVTGPLSDYTATSARISRLWFIVLAAIALTCAQAMTYVSDTAPQLLVASSICGFAFGMICIVLPTIASELWDIAHVGRNTGLLALAPAAGGQIFTMLFGALYDRQLSWDDGDRCIGSECYRDVFYVAIVSCLMAIAIAV</sequence>
<proteinExistence type="predicted"/>
<evidence type="ECO:0000313" key="8">
    <source>
        <dbReference type="EMBL" id="RKP08450.1"/>
    </source>
</evidence>